<evidence type="ECO:0000313" key="1">
    <source>
        <dbReference type="EMBL" id="OLY79387.1"/>
    </source>
</evidence>
<organism evidence="1 2">
    <name type="scientific">Smittium mucronatum</name>
    <dbReference type="NCBI Taxonomy" id="133383"/>
    <lineage>
        <taxon>Eukaryota</taxon>
        <taxon>Fungi</taxon>
        <taxon>Fungi incertae sedis</taxon>
        <taxon>Zoopagomycota</taxon>
        <taxon>Kickxellomycotina</taxon>
        <taxon>Harpellomycetes</taxon>
        <taxon>Harpellales</taxon>
        <taxon>Legeriomycetaceae</taxon>
        <taxon>Smittium</taxon>
    </lineage>
</organism>
<dbReference type="EMBL" id="LSSL01004518">
    <property type="protein sequence ID" value="OLY79387.1"/>
    <property type="molecule type" value="Genomic_DNA"/>
</dbReference>
<proteinExistence type="predicted"/>
<name>A0A1R0GR61_9FUNG</name>
<reference evidence="1 2" key="1">
    <citation type="journal article" date="2016" name="Mol. Biol. Evol.">
        <title>Genome-Wide Survey of Gut Fungi (Harpellales) Reveals the First Horizontally Transferred Ubiquitin Gene from a Mosquito Host.</title>
        <authorList>
            <person name="Wang Y."/>
            <person name="White M.M."/>
            <person name="Kvist S."/>
            <person name="Moncalvo J.M."/>
        </authorList>
    </citation>
    <scope>NUCLEOTIDE SEQUENCE [LARGE SCALE GENOMIC DNA]</scope>
    <source>
        <strain evidence="1 2">ALG-7-W6</strain>
    </source>
</reference>
<accession>A0A1R0GR61</accession>
<protein>
    <submittedName>
        <fullName evidence="1">Uncharacterized protein</fullName>
    </submittedName>
</protein>
<sequence>MLDGITLGSYKGGGMGGGCFLGSSTSRIWIQAMLDGIAGIYKEAGGGGGRYLLESSTSPIWIQVILDVIAGSYKGDGWGMPFRILHFSHLDHSDARWHRW</sequence>
<comment type="caution">
    <text evidence="1">The sequence shown here is derived from an EMBL/GenBank/DDBJ whole genome shotgun (WGS) entry which is preliminary data.</text>
</comment>
<evidence type="ECO:0000313" key="2">
    <source>
        <dbReference type="Proteomes" id="UP000187455"/>
    </source>
</evidence>
<keyword evidence="2" id="KW-1185">Reference proteome</keyword>
<gene>
    <name evidence="1" type="ORF">AYI68_g6546</name>
</gene>
<dbReference type="AlphaFoldDB" id="A0A1R0GR61"/>
<dbReference type="Proteomes" id="UP000187455">
    <property type="component" value="Unassembled WGS sequence"/>
</dbReference>